<dbReference type="PANTHER" id="PTHR35333:SF4">
    <property type="entry name" value="SLR0121 PROTEIN"/>
    <property type="match status" value="1"/>
</dbReference>
<dbReference type="EMBL" id="PXVC01000039">
    <property type="protein sequence ID" value="PSI01274.1"/>
    <property type="molecule type" value="Genomic_DNA"/>
</dbReference>
<protein>
    <submittedName>
        <fullName evidence="2">Serine hydrolase</fullName>
    </submittedName>
</protein>
<keyword evidence="3" id="KW-1185">Reference proteome</keyword>
<dbReference type="InterPro" id="IPR000871">
    <property type="entry name" value="Beta-lactam_class-A"/>
</dbReference>
<dbReference type="STRING" id="1910958.BTM30_02400"/>
<dbReference type="InterPro" id="IPR012338">
    <property type="entry name" value="Beta-lactam/transpept-like"/>
</dbReference>
<evidence type="ECO:0000313" key="3">
    <source>
        <dbReference type="Proteomes" id="UP000240206"/>
    </source>
</evidence>
<proteinExistence type="predicted"/>
<dbReference type="PANTHER" id="PTHR35333">
    <property type="entry name" value="BETA-LACTAMASE"/>
    <property type="match status" value="1"/>
</dbReference>
<dbReference type="Pfam" id="PF13354">
    <property type="entry name" value="Beta-lactamase2"/>
    <property type="match status" value="1"/>
</dbReference>
<dbReference type="Proteomes" id="UP000240206">
    <property type="component" value="Unassembled WGS sequence"/>
</dbReference>
<name>A0A2P7EDK9_9SYNE</name>
<dbReference type="GO" id="GO:0008800">
    <property type="term" value="F:beta-lactamase activity"/>
    <property type="evidence" value="ECO:0007669"/>
    <property type="project" value="InterPro"/>
</dbReference>
<dbReference type="GO" id="GO:0046677">
    <property type="term" value="P:response to antibiotic"/>
    <property type="evidence" value="ECO:0007669"/>
    <property type="project" value="InterPro"/>
</dbReference>
<evidence type="ECO:0000259" key="1">
    <source>
        <dbReference type="Pfam" id="PF13354"/>
    </source>
</evidence>
<sequence>MSQRFSASQPALLLLRLLILGVGLGVLTGTALKLLAPRFSGIGASSRSAIAVVNRSDMGEFKPTNELLDLSKRFSQLAAAQPNLKAGAFVLVLDTGSYAQLNADTPLPAASAIKTPILLAAFEAIDQGKAKLNEKLTISKVVVGGGSGWMGSQPLGSRFSFNEVATEMIRVSDNTATNLLIQRLGGKTALNAKFLQLGLTGTAIKNWLPDLDGTNTSTPRDQARTIALVETGKELSPRSRDLFRSTLGSSRTDTLIPTGWLQGLGGGSDEVNAALLSKGVRVFNKTGDIGIAYVDSGLIELADGRRAVASYMVKGPFNDPRSTDLIRAMAAATSQVLR</sequence>
<dbReference type="AlphaFoldDB" id="A0A2P7EDK9"/>
<dbReference type="SUPFAM" id="SSF56601">
    <property type="entry name" value="beta-lactamase/transpeptidase-like"/>
    <property type="match status" value="1"/>
</dbReference>
<keyword evidence="2" id="KW-0378">Hydrolase</keyword>
<organism evidence="2 3">
    <name type="scientific">Synechococcus lacustris str. Tous</name>
    <dbReference type="NCBI Taxonomy" id="1910958"/>
    <lineage>
        <taxon>Bacteria</taxon>
        <taxon>Bacillati</taxon>
        <taxon>Cyanobacteriota</taxon>
        <taxon>Cyanophyceae</taxon>
        <taxon>Synechococcales</taxon>
        <taxon>Synechococcaceae</taxon>
        <taxon>Synechococcus</taxon>
    </lineage>
</organism>
<dbReference type="RefSeq" id="WP_106500247.1">
    <property type="nucleotide sequence ID" value="NZ_PXVC01000039.1"/>
</dbReference>
<comment type="caution">
    <text evidence="2">The sequence shown here is derived from an EMBL/GenBank/DDBJ whole genome shotgun (WGS) entry which is preliminary data.</text>
</comment>
<dbReference type="InterPro" id="IPR045155">
    <property type="entry name" value="Beta-lactam_cat"/>
</dbReference>
<reference evidence="3" key="1">
    <citation type="submission" date="2018-03" db="EMBL/GenBank/DDBJ databases">
        <title>Ecological and genomic features of two cosmopolitan and abundant freshwater picocyanobacteria.</title>
        <authorList>
            <person name="Cabello-Yeves P.J."/>
            <person name="Picazo A."/>
            <person name="Camacho A."/>
            <person name="Callieri C."/>
            <person name="Rosselli R."/>
            <person name="Roda-Garcia J."/>
            <person name="Coutinho F.H."/>
            <person name="Rodriguez-Valera F."/>
        </authorList>
    </citation>
    <scope>NUCLEOTIDE SEQUENCE [LARGE SCALE GENOMIC DNA]</scope>
    <source>
        <strain evidence="3">Tous</strain>
    </source>
</reference>
<accession>A0A2P7EDK9</accession>
<dbReference type="GO" id="GO:0030655">
    <property type="term" value="P:beta-lactam antibiotic catabolic process"/>
    <property type="evidence" value="ECO:0007669"/>
    <property type="project" value="InterPro"/>
</dbReference>
<evidence type="ECO:0000313" key="2">
    <source>
        <dbReference type="EMBL" id="PSI01274.1"/>
    </source>
</evidence>
<feature type="domain" description="Beta-lactamase class A catalytic" evidence="1">
    <location>
        <begin position="88"/>
        <end position="311"/>
    </location>
</feature>
<gene>
    <name evidence="2" type="ORF">C7K08_08690</name>
</gene>
<dbReference type="Gene3D" id="3.40.710.10">
    <property type="entry name" value="DD-peptidase/beta-lactamase superfamily"/>
    <property type="match status" value="1"/>
</dbReference>